<feature type="domain" description="FAD-dependent protein C-terminal" evidence="1">
    <location>
        <begin position="288"/>
        <end position="484"/>
    </location>
</feature>
<proteinExistence type="predicted"/>
<protein>
    <submittedName>
        <fullName evidence="2">NAD(FAD)-utilizing dehydrogenase</fullName>
    </submittedName>
</protein>
<dbReference type="SUPFAM" id="SSF51905">
    <property type="entry name" value="FAD/NAD(P)-binding domain"/>
    <property type="match status" value="1"/>
</dbReference>
<dbReference type="InterPro" id="IPR028348">
    <property type="entry name" value="FAD-binding_protein"/>
</dbReference>
<dbReference type="Pfam" id="PF21688">
    <property type="entry name" value="FAD-depend_C"/>
    <property type="match status" value="1"/>
</dbReference>
<reference evidence="2 3" key="1">
    <citation type="journal article" date="2003" name="Proc. Natl. Acad. Sci. U.S.A.">
        <title>The genome sequence of Clostridium tetani, the causative agent of tetanus disease.</title>
        <authorList>
            <person name="Brueggemann H."/>
            <person name="Baumer S."/>
            <person name="Fricke W.F."/>
            <person name="Wiezer A."/>
            <person name="Liesegang H."/>
            <person name="Decker I."/>
            <person name="Herzberg C."/>
            <person name="Martinez-Arias R."/>
            <person name="Merkl R."/>
            <person name="Henne A."/>
            <person name="Gottschalk G."/>
        </authorList>
    </citation>
    <scope>NUCLEOTIDE SEQUENCE [LARGE SCALE GENOMIC DNA]</scope>
    <source>
        <strain evidence="3">Massachusetts / E88</strain>
    </source>
</reference>
<dbReference type="HOGENOM" id="CLU_028644_3_0_9"/>
<keyword evidence="3" id="KW-1185">Reference proteome</keyword>
<dbReference type="EMBL" id="AE015927">
    <property type="protein sequence ID" value="AAO37007.1"/>
    <property type="molecule type" value="Genomic_DNA"/>
</dbReference>
<dbReference type="InterPro" id="IPR049516">
    <property type="entry name" value="FAD-depend_C"/>
</dbReference>
<dbReference type="Proteomes" id="UP000001412">
    <property type="component" value="Chromosome"/>
</dbReference>
<name>Q890T8_CLOTE</name>
<dbReference type="PANTHER" id="PTHR42842">
    <property type="entry name" value="FAD/NAD(P)-BINDING OXIDOREDUCTASE"/>
    <property type="match status" value="1"/>
</dbReference>
<dbReference type="AlphaFoldDB" id="Q890T8"/>
<sequence length="540" mass="59960">MKYWREKMPIRINNITLDINEDISMVKEKACKKSRIPVKDMKDFKILRESVDARKKDVIKFNYTVEFSCSNEENIIKKTKDKDVKLEKCTVKKEIVHGDKVLNHRPIIIGMGPAGLFAGLILAKNGYNPIIIERGEEVGRRTLSVNNFWEKGNLNLNSNVQFGEGGAGTFSDGKLTTRIKDSWCDFILKEFVEKGAPEEIAYSGKPHIGTDVLKTVVKNIRKEIIELGGEVHFNSKLENIIIKDNKLKAVIVNGEEIPCEVLVLSIGHSARDTYEMLLKTGVSIESKAFAMGVRIEHSQTLINERQYGKFADHPRLKAADYRLVHNGKDNRGIYSFCMCPGGYVVAAASEEGRVVTNGMSYHDRAGKNANSAIVVSVTPKDFASDNPLAGMELQRHYEGLAYKLGGENYYAPIQLAEDFLKGKKTVKLRNIEPTYKPGYRLEDLTKCLPSVVVDGLMEGLCNFDNKIKGFVSSGAVLTGIETRTSAPIRILRNKELQSESTKGIYPTGEGAGYAGGIMSAAVDGLRVGEKIIEKFKPLGL</sequence>
<accession>Q890T8</accession>
<evidence type="ECO:0000259" key="1">
    <source>
        <dbReference type="Pfam" id="PF21688"/>
    </source>
</evidence>
<evidence type="ECO:0000313" key="2">
    <source>
        <dbReference type="EMBL" id="AAO37007.1"/>
    </source>
</evidence>
<dbReference type="Gene3D" id="3.50.50.60">
    <property type="entry name" value="FAD/NAD(P)-binding domain"/>
    <property type="match status" value="2"/>
</dbReference>
<dbReference type="Gene3D" id="3.30.70.2700">
    <property type="match status" value="1"/>
</dbReference>
<dbReference type="KEGG" id="ctc:CTC_02547"/>
<gene>
    <name evidence="2" type="ordered locus">CTC_02547</name>
</gene>
<dbReference type="PANTHER" id="PTHR42842:SF3">
    <property type="entry name" value="FAD_NAD(P)-BINDING OXIDOREDUCTASE FAMILY PROTEIN"/>
    <property type="match status" value="1"/>
</dbReference>
<organism evidence="2 3">
    <name type="scientific">Clostridium tetani (strain Massachusetts / E88)</name>
    <dbReference type="NCBI Taxonomy" id="212717"/>
    <lineage>
        <taxon>Bacteria</taxon>
        <taxon>Bacillati</taxon>
        <taxon>Bacillota</taxon>
        <taxon>Clostridia</taxon>
        <taxon>Eubacteriales</taxon>
        <taxon>Clostridiaceae</taxon>
        <taxon>Clostridium</taxon>
    </lineage>
</organism>
<dbReference type="STRING" id="212717.CTC_02547"/>
<dbReference type="PIRSF" id="PIRSF038984">
    <property type="entry name" value="FAD_binding_protein"/>
    <property type="match status" value="1"/>
</dbReference>
<dbReference type="InterPro" id="IPR036188">
    <property type="entry name" value="FAD/NAD-bd_sf"/>
</dbReference>
<evidence type="ECO:0000313" key="3">
    <source>
        <dbReference type="Proteomes" id="UP000001412"/>
    </source>
</evidence>